<evidence type="ECO:0000313" key="2">
    <source>
        <dbReference type="EMBL" id="QHT74717.1"/>
    </source>
</evidence>
<accession>A0A6C0H2T8</accession>
<protein>
    <submittedName>
        <fullName evidence="2">Uncharacterized protein</fullName>
    </submittedName>
</protein>
<dbReference type="EMBL" id="MN739857">
    <property type="protein sequence ID" value="QHT74717.1"/>
    <property type="molecule type" value="Genomic_DNA"/>
</dbReference>
<evidence type="ECO:0000256" key="1">
    <source>
        <dbReference type="SAM" id="Phobius"/>
    </source>
</evidence>
<sequence>MFFPGTTIKLFEYKSNKLGAPVYLTILSFTYLLTVIGVVYIKTLELFLLS</sequence>
<keyword evidence="1" id="KW-1133">Transmembrane helix</keyword>
<organism evidence="2">
    <name type="scientific">viral metagenome</name>
    <dbReference type="NCBI Taxonomy" id="1070528"/>
    <lineage>
        <taxon>unclassified sequences</taxon>
        <taxon>metagenomes</taxon>
        <taxon>organismal metagenomes</taxon>
    </lineage>
</organism>
<proteinExistence type="predicted"/>
<keyword evidence="1" id="KW-0472">Membrane</keyword>
<name>A0A6C0H2T8_9ZZZZ</name>
<feature type="transmembrane region" description="Helical" evidence="1">
    <location>
        <begin position="20"/>
        <end position="41"/>
    </location>
</feature>
<dbReference type="AlphaFoldDB" id="A0A6C0H2T8"/>
<reference evidence="2" key="1">
    <citation type="journal article" date="2020" name="Nature">
        <title>Giant virus diversity and host interactions through global metagenomics.</title>
        <authorList>
            <person name="Schulz F."/>
            <person name="Roux S."/>
            <person name="Paez-Espino D."/>
            <person name="Jungbluth S."/>
            <person name="Walsh D.A."/>
            <person name="Denef V.J."/>
            <person name="McMahon K.D."/>
            <person name="Konstantinidis K.T."/>
            <person name="Eloe-Fadrosh E.A."/>
            <person name="Kyrpides N.C."/>
            <person name="Woyke T."/>
        </authorList>
    </citation>
    <scope>NUCLEOTIDE SEQUENCE</scope>
    <source>
        <strain evidence="2">GVMAG-M-3300023179-59</strain>
    </source>
</reference>
<keyword evidence="1" id="KW-0812">Transmembrane</keyword>